<feature type="domain" description="Helix-turn-helix" evidence="1">
    <location>
        <begin position="37"/>
        <end position="86"/>
    </location>
</feature>
<dbReference type="PANTHER" id="PTHR34585:SF22">
    <property type="entry name" value="HELIX-TURN-HELIX DOMAIN-CONTAINING PROTEIN"/>
    <property type="match status" value="1"/>
</dbReference>
<name>A0A0L8V9K6_9BACT</name>
<accession>A0A0L8V9K6</accession>
<dbReference type="OrthoDB" id="769412at2"/>
<sequence>MPAEIVTTDDLREFKVELLREFKRLLKEHHGEPSKRWLKSYEVKELLGVSSGKLQQMRVNGNLPFTKIGGMIFYDYADIRKMLEENQTKNHSSFSSFR</sequence>
<protein>
    <submittedName>
        <fullName evidence="2">Transcriptional regulator</fullName>
    </submittedName>
</protein>
<gene>
    <name evidence="2" type="ORF">NC99_23190</name>
</gene>
<dbReference type="RefSeq" id="WP_053183461.1">
    <property type="nucleotide sequence ID" value="NZ_LGIA01000151.1"/>
</dbReference>
<proteinExistence type="predicted"/>
<dbReference type="SUPFAM" id="SSF46955">
    <property type="entry name" value="Putative DNA-binding domain"/>
    <property type="match status" value="1"/>
</dbReference>
<reference evidence="3" key="1">
    <citation type="submission" date="2015-07" db="EMBL/GenBank/DDBJ databases">
        <title>Genome sequencing of Sunxiuqinia dokdonensis strain SK.</title>
        <authorList>
            <person name="Ahn S."/>
            <person name="Kim B.-C."/>
        </authorList>
    </citation>
    <scope>NUCLEOTIDE SEQUENCE [LARGE SCALE GENOMIC DNA]</scope>
    <source>
        <strain evidence="3">SK</strain>
    </source>
</reference>
<dbReference type="PANTHER" id="PTHR34585">
    <property type="match status" value="1"/>
</dbReference>
<comment type="caution">
    <text evidence="2">The sequence shown here is derived from an EMBL/GenBank/DDBJ whole genome shotgun (WGS) entry which is preliminary data.</text>
</comment>
<dbReference type="EMBL" id="LGIA01000151">
    <property type="protein sequence ID" value="KOH44887.1"/>
    <property type="molecule type" value="Genomic_DNA"/>
</dbReference>
<dbReference type="AlphaFoldDB" id="A0A0L8V9K6"/>
<dbReference type="Proteomes" id="UP000036958">
    <property type="component" value="Unassembled WGS sequence"/>
</dbReference>
<organism evidence="2 3">
    <name type="scientific">Sunxiuqinia dokdonensis</name>
    <dbReference type="NCBI Taxonomy" id="1409788"/>
    <lineage>
        <taxon>Bacteria</taxon>
        <taxon>Pseudomonadati</taxon>
        <taxon>Bacteroidota</taxon>
        <taxon>Bacteroidia</taxon>
        <taxon>Marinilabiliales</taxon>
        <taxon>Prolixibacteraceae</taxon>
        <taxon>Sunxiuqinia</taxon>
    </lineage>
</organism>
<dbReference type="InterPro" id="IPR009061">
    <property type="entry name" value="DNA-bd_dom_put_sf"/>
</dbReference>
<keyword evidence="3" id="KW-1185">Reference proteome</keyword>
<evidence type="ECO:0000313" key="2">
    <source>
        <dbReference type="EMBL" id="KOH44887.1"/>
    </source>
</evidence>
<dbReference type="InterPro" id="IPR041657">
    <property type="entry name" value="HTH_17"/>
</dbReference>
<evidence type="ECO:0000313" key="3">
    <source>
        <dbReference type="Proteomes" id="UP000036958"/>
    </source>
</evidence>
<evidence type="ECO:0000259" key="1">
    <source>
        <dbReference type="Pfam" id="PF12728"/>
    </source>
</evidence>
<dbReference type="Pfam" id="PF12728">
    <property type="entry name" value="HTH_17"/>
    <property type="match status" value="1"/>
</dbReference>
<dbReference type="STRING" id="1409788.NC99_23190"/>